<dbReference type="Proteomes" id="UP000092884">
    <property type="component" value="Chromosome"/>
</dbReference>
<dbReference type="KEGG" id="het:BBW65_00120"/>
<evidence type="ECO:0000313" key="8">
    <source>
        <dbReference type="EMBL" id="ANV98692.1"/>
    </source>
</evidence>
<evidence type="ECO:0000256" key="6">
    <source>
        <dbReference type="SAM" id="Phobius"/>
    </source>
</evidence>
<gene>
    <name evidence="7" type="ORF">BBW65_00120</name>
    <name evidence="8" type="ORF">BBW65_07735</name>
</gene>
<dbReference type="AlphaFoldDB" id="A0A1B1U3K8"/>
<feature type="transmembrane region" description="Helical" evidence="6">
    <location>
        <begin position="155"/>
        <end position="175"/>
    </location>
</feature>
<feature type="transmembrane region" description="Helical" evidence="6">
    <location>
        <begin position="49"/>
        <end position="70"/>
    </location>
</feature>
<dbReference type="PANTHER" id="PTHR30238:SF4">
    <property type="entry name" value="SLL1022 PROTEIN"/>
    <property type="match status" value="1"/>
</dbReference>
<reference evidence="7" key="1">
    <citation type="submission" date="2016-07" db="EMBL/GenBank/DDBJ databases">
        <authorList>
            <person name="Mannion A."/>
            <person name="Shen Z."/>
            <person name="Fox J.G."/>
        </authorList>
    </citation>
    <scope>NUCLEOTIDE SEQUENCE</scope>
    <source>
        <strain evidence="7">MIT 01-6242</strain>
    </source>
</reference>
<accession>A0A1B1U3K8</accession>
<organism evidence="7 9">
    <name type="scientific">Helicobacter enhydrae</name>
    <dbReference type="NCBI Taxonomy" id="222136"/>
    <lineage>
        <taxon>Bacteria</taxon>
        <taxon>Pseudomonadati</taxon>
        <taxon>Campylobacterota</taxon>
        <taxon>Epsilonproteobacteria</taxon>
        <taxon>Campylobacterales</taxon>
        <taxon>Helicobacteraceae</taxon>
        <taxon>Helicobacter</taxon>
    </lineage>
</organism>
<dbReference type="RefSeq" id="WP_066338122.1">
    <property type="nucleotide sequence ID" value="NZ_CP016503.1"/>
</dbReference>
<keyword evidence="3 6" id="KW-0812">Transmembrane</keyword>
<keyword evidence="4 6" id="KW-1133">Transmembrane helix</keyword>
<comment type="subcellular location">
    <subcellularLocation>
        <location evidence="1">Membrane</location>
        <topology evidence="1">Multi-pass membrane protein</topology>
    </subcellularLocation>
</comment>
<evidence type="ECO:0000256" key="3">
    <source>
        <dbReference type="ARBA" id="ARBA00022692"/>
    </source>
</evidence>
<dbReference type="Pfam" id="PF03741">
    <property type="entry name" value="TerC"/>
    <property type="match status" value="1"/>
</dbReference>
<evidence type="ECO:0000256" key="5">
    <source>
        <dbReference type="ARBA" id="ARBA00023136"/>
    </source>
</evidence>
<proteinExistence type="inferred from homology"/>
<evidence type="ECO:0000256" key="4">
    <source>
        <dbReference type="ARBA" id="ARBA00022989"/>
    </source>
</evidence>
<sequence>MLEWIADPQAWVTLITLSALEIVLGVDNIIFLAVLVNKLPEHQRNAGRIFGLALAMLTRIALLASIVWIMRLQTPLFSLMGVSISGRDLVLISGGAFLIYKSIQEIYAQIQDEEMIQVKRSGGFILTLIQIAILDIVFSLDSVITAVGMAQDLEIMILAIVVAVGVMMFVSKGVADFVQTYPTIKTLALAFLILVGGVLILDGFAVHIPKAYVYFAMGFSLSVELINLYIKKKSALNQSSD</sequence>
<evidence type="ECO:0000256" key="2">
    <source>
        <dbReference type="ARBA" id="ARBA00007511"/>
    </source>
</evidence>
<comment type="similarity">
    <text evidence="2">Belongs to the TerC family.</text>
</comment>
<dbReference type="EMBL" id="CP016503">
    <property type="protein sequence ID" value="ANV98692.1"/>
    <property type="molecule type" value="Genomic_DNA"/>
</dbReference>
<evidence type="ECO:0008006" key="10">
    <source>
        <dbReference type="Google" id="ProtNLM"/>
    </source>
</evidence>
<dbReference type="KEGG" id="het:BBW65_07735"/>
<evidence type="ECO:0000256" key="1">
    <source>
        <dbReference type="ARBA" id="ARBA00004141"/>
    </source>
</evidence>
<feature type="transmembrane region" description="Helical" evidence="6">
    <location>
        <begin position="187"/>
        <end position="206"/>
    </location>
</feature>
<keyword evidence="9" id="KW-1185">Reference proteome</keyword>
<dbReference type="GO" id="GO:0016020">
    <property type="term" value="C:membrane"/>
    <property type="evidence" value="ECO:0007669"/>
    <property type="project" value="UniProtKB-SubCell"/>
</dbReference>
<dbReference type="PANTHER" id="PTHR30238">
    <property type="entry name" value="MEMBRANE BOUND PREDICTED REDOX MODULATOR"/>
    <property type="match status" value="1"/>
</dbReference>
<name>A0A1B1U3K8_9HELI</name>
<feature type="transmembrane region" description="Helical" evidence="6">
    <location>
        <begin position="121"/>
        <end position="149"/>
    </location>
</feature>
<evidence type="ECO:0000313" key="7">
    <source>
        <dbReference type="EMBL" id="ANV97322.1"/>
    </source>
</evidence>
<dbReference type="EMBL" id="CP016503">
    <property type="protein sequence ID" value="ANV97322.1"/>
    <property type="molecule type" value="Genomic_DNA"/>
</dbReference>
<protein>
    <recommendedName>
        <fullName evidence="10">TerC family protein</fullName>
    </recommendedName>
</protein>
<evidence type="ECO:0000313" key="9">
    <source>
        <dbReference type="Proteomes" id="UP000092884"/>
    </source>
</evidence>
<reference evidence="9" key="2">
    <citation type="submission" date="2016-07" db="EMBL/GenBank/DDBJ databases">
        <authorList>
            <person name="Florea S."/>
            <person name="Webb J.S."/>
            <person name="Jaromczyk J."/>
            <person name="Schardl C.L."/>
        </authorList>
    </citation>
    <scope>NUCLEOTIDE SEQUENCE [LARGE SCALE GENOMIC DNA]</scope>
    <source>
        <strain evidence="9">MIT 01-6242</strain>
    </source>
</reference>
<feature type="transmembrane region" description="Helical" evidence="6">
    <location>
        <begin position="76"/>
        <end position="100"/>
    </location>
</feature>
<keyword evidence="5 6" id="KW-0472">Membrane</keyword>
<dbReference type="InterPro" id="IPR005496">
    <property type="entry name" value="Integral_membrane_TerC"/>
</dbReference>
<dbReference type="OrthoDB" id="9805314at2"/>
<feature type="transmembrane region" description="Helical" evidence="6">
    <location>
        <begin position="12"/>
        <end position="37"/>
    </location>
</feature>
<dbReference type="STRING" id="222136.BBW65_00120"/>
<feature type="transmembrane region" description="Helical" evidence="6">
    <location>
        <begin position="212"/>
        <end position="230"/>
    </location>
</feature>